<sequence>MISSFFGKTKPINYIVLSVFMFLFYCFHVYIEAGQKIDIDKIPFQVLTLGVLLLSIYIINRIVRIEKVTDFSSYAILFFVLLFVVFSDVLLDNDAIFCNFFLLLAIWRLLAIKSIKNVKHKVFDASLLICLASLFYDWALVFLILVFLVINIYDKKTIKNWMVPIVSVLTIAILVFTVLKVDDNISFFIEHYTFTMDLLTEGFYKQGVTIKLIIYSIVIVLLMLLVFIRLQKKGGGKQVLLQIVFSTFILGVIVSFFKSSDNHPVIFTFFPTAVFLTNYLETIKKMRLREIAFIVFIVLSFSVYAVEVYGN</sequence>
<keyword evidence="1" id="KW-1133">Transmembrane helix</keyword>
<dbReference type="EMBL" id="CP030104">
    <property type="protein sequence ID" value="AWX44556.1"/>
    <property type="molecule type" value="Genomic_DNA"/>
</dbReference>
<name>A0A2Z4LRU3_9FLAO</name>
<feature type="transmembrane region" description="Helical" evidence="1">
    <location>
        <begin position="71"/>
        <end position="91"/>
    </location>
</feature>
<proteinExistence type="predicted"/>
<dbReference type="KEGG" id="spon:HME9304_01559"/>
<feature type="transmembrane region" description="Helical" evidence="1">
    <location>
        <begin position="125"/>
        <end position="149"/>
    </location>
</feature>
<gene>
    <name evidence="2" type="ORF">HME9304_01559</name>
</gene>
<feature type="transmembrane region" description="Helical" evidence="1">
    <location>
        <begin position="263"/>
        <end position="280"/>
    </location>
</feature>
<evidence type="ECO:0000313" key="3">
    <source>
        <dbReference type="Proteomes" id="UP000248536"/>
    </source>
</evidence>
<keyword evidence="1" id="KW-0472">Membrane</keyword>
<accession>A0A2Z4LRU3</accession>
<evidence type="ECO:0000256" key="1">
    <source>
        <dbReference type="SAM" id="Phobius"/>
    </source>
</evidence>
<protein>
    <submittedName>
        <fullName evidence="2">Uncharacterized protein</fullName>
    </submittedName>
</protein>
<feature type="transmembrane region" description="Helical" evidence="1">
    <location>
        <begin position="208"/>
        <end position="227"/>
    </location>
</feature>
<feature type="transmembrane region" description="Helical" evidence="1">
    <location>
        <begin position="12"/>
        <end position="30"/>
    </location>
</feature>
<dbReference type="AlphaFoldDB" id="A0A2Z4LRU3"/>
<feature type="transmembrane region" description="Helical" evidence="1">
    <location>
        <begin position="239"/>
        <end position="257"/>
    </location>
</feature>
<feature type="transmembrane region" description="Helical" evidence="1">
    <location>
        <begin position="292"/>
        <end position="310"/>
    </location>
</feature>
<evidence type="ECO:0000313" key="2">
    <source>
        <dbReference type="EMBL" id="AWX44556.1"/>
    </source>
</evidence>
<feature type="transmembrane region" description="Helical" evidence="1">
    <location>
        <begin position="161"/>
        <end position="179"/>
    </location>
</feature>
<reference evidence="2 3" key="1">
    <citation type="submission" date="2018-06" db="EMBL/GenBank/DDBJ databases">
        <title>Spongiibacterium sp. HME9304 Genome sequencing and assembly.</title>
        <authorList>
            <person name="Kang H."/>
            <person name="Kim H."/>
            <person name="Joh K."/>
        </authorList>
    </citation>
    <scope>NUCLEOTIDE SEQUENCE [LARGE SCALE GENOMIC DNA]</scope>
    <source>
        <strain evidence="2 3">HME9304</strain>
    </source>
</reference>
<organism evidence="2 3">
    <name type="scientific">Flagellimonas maritima</name>
    <dbReference type="NCBI Taxonomy" id="1383885"/>
    <lineage>
        <taxon>Bacteria</taxon>
        <taxon>Pseudomonadati</taxon>
        <taxon>Bacteroidota</taxon>
        <taxon>Flavobacteriia</taxon>
        <taxon>Flavobacteriales</taxon>
        <taxon>Flavobacteriaceae</taxon>
        <taxon>Flagellimonas</taxon>
    </lineage>
</organism>
<keyword evidence="3" id="KW-1185">Reference proteome</keyword>
<feature type="transmembrane region" description="Helical" evidence="1">
    <location>
        <begin position="42"/>
        <end position="59"/>
    </location>
</feature>
<keyword evidence="1" id="KW-0812">Transmembrane</keyword>
<dbReference type="Proteomes" id="UP000248536">
    <property type="component" value="Chromosome"/>
</dbReference>